<organism evidence="4 5">
    <name type="scientific">Artemia franciscana</name>
    <name type="common">Brine shrimp</name>
    <name type="synonym">Artemia sanfranciscana</name>
    <dbReference type="NCBI Taxonomy" id="6661"/>
    <lineage>
        <taxon>Eukaryota</taxon>
        <taxon>Metazoa</taxon>
        <taxon>Ecdysozoa</taxon>
        <taxon>Arthropoda</taxon>
        <taxon>Crustacea</taxon>
        <taxon>Branchiopoda</taxon>
        <taxon>Anostraca</taxon>
        <taxon>Artemiidae</taxon>
        <taxon>Artemia</taxon>
    </lineage>
</organism>
<accession>A0AA88HUT3</accession>
<dbReference type="PRINTS" id="PR00295">
    <property type="entry name" value="STEFINA"/>
</dbReference>
<dbReference type="InterPro" id="IPR046350">
    <property type="entry name" value="Cystatin_sf"/>
</dbReference>
<keyword evidence="3" id="KW-0789">Thiol protease inhibitor</keyword>
<proteinExistence type="inferred from homology"/>
<gene>
    <name evidence="4" type="ORF">QYM36_010180</name>
</gene>
<dbReference type="Proteomes" id="UP001187531">
    <property type="component" value="Unassembled WGS sequence"/>
</dbReference>
<dbReference type="AlphaFoldDB" id="A0AA88HUT3"/>
<dbReference type="GO" id="GO:0004869">
    <property type="term" value="F:cysteine-type endopeptidase inhibitor activity"/>
    <property type="evidence" value="ECO:0007669"/>
    <property type="project" value="UniProtKB-KW"/>
</dbReference>
<evidence type="ECO:0000256" key="1">
    <source>
        <dbReference type="ARBA" id="ARBA00009403"/>
    </source>
</evidence>
<dbReference type="Gene3D" id="3.10.450.10">
    <property type="match status" value="1"/>
</dbReference>
<dbReference type="PANTHER" id="PTHR11414">
    <property type="entry name" value="CYSTATIN FAMILY MEMBER"/>
    <property type="match status" value="1"/>
</dbReference>
<evidence type="ECO:0000313" key="4">
    <source>
        <dbReference type="EMBL" id="KAK2715473.1"/>
    </source>
</evidence>
<comment type="caution">
    <text evidence="4">The sequence shown here is derived from an EMBL/GenBank/DDBJ whole genome shotgun (WGS) entry which is preliminary data.</text>
</comment>
<keyword evidence="5" id="KW-1185">Reference proteome</keyword>
<protein>
    <submittedName>
        <fullName evidence="4">Uncharacterized protein</fullName>
    </submittedName>
</protein>
<comment type="similarity">
    <text evidence="1">Belongs to the cystatin family.</text>
</comment>
<reference evidence="4" key="1">
    <citation type="submission" date="2023-07" db="EMBL/GenBank/DDBJ databases">
        <title>Chromosome-level genome assembly of Artemia franciscana.</title>
        <authorList>
            <person name="Jo E."/>
        </authorList>
    </citation>
    <scope>NUCLEOTIDE SEQUENCE</scope>
    <source>
        <tissue evidence="4">Whole body</tissue>
    </source>
</reference>
<name>A0AA88HUT3_ARTSF</name>
<dbReference type="GO" id="GO:0005829">
    <property type="term" value="C:cytosol"/>
    <property type="evidence" value="ECO:0007669"/>
    <property type="project" value="TreeGrafter"/>
</dbReference>
<dbReference type="SUPFAM" id="SSF54403">
    <property type="entry name" value="Cystatin/monellin"/>
    <property type="match status" value="1"/>
</dbReference>
<dbReference type="InterPro" id="IPR001713">
    <property type="entry name" value="Prot_inh_stefin"/>
</dbReference>
<dbReference type="EMBL" id="JAVRJZ010000012">
    <property type="protein sequence ID" value="KAK2715473.1"/>
    <property type="molecule type" value="Genomic_DNA"/>
</dbReference>
<sequence>MVGGTSDLKAPDETVMQVTASVRPAVEERLGKRFDIFQPVAYKSQVVAGRNFFVKGWFSTPVLDVYSVEDSIQDISRRTA</sequence>
<dbReference type="PANTHER" id="PTHR11414:SF21">
    <property type="entry name" value="CYSTATIN 14A, TANDEM DUPLICATE 1-RELATED"/>
    <property type="match status" value="1"/>
</dbReference>
<evidence type="ECO:0000313" key="5">
    <source>
        <dbReference type="Proteomes" id="UP001187531"/>
    </source>
</evidence>
<evidence type="ECO:0000256" key="2">
    <source>
        <dbReference type="ARBA" id="ARBA00022690"/>
    </source>
</evidence>
<keyword evidence="2" id="KW-0646">Protease inhibitor</keyword>
<evidence type="ECO:0000256" key="3">
    <source>
        <dbReference type="ARBA" id="ARBA00022704"/>
    </source>
</evidence>